<keyword evidence="3" id="KW-1185">Reference proteome</keyword>
<feature type="non-terminal residue" evidence="2">
    <location>
        <position position="164"/>
    </location>
</feature>
<gene>
    <name evidence="2" type="ORF">CPELLU_LOCUS19369</name>
</gene>
<sequence length="164" mass="19030">GVGKDKRIGIGKDEQIRIKKDEHTGVEKDERIGTKKDDRIGIEKAERIGIEETGRIEVKRNERIGIEKDKRNACDKWKEKVAKFKAWMNETRITAMCHETYPESRDQEPKDGKKEIVKANVRNTKLTRVLPPNPEIISPILNSRPKGKRKRWLEVGKKFTSETK</sequence>
<evidence type="ECO:0000313" key="3">
    <source>
        <dbReference type="Proteomes" id="UP000789759"/>
    </source>
</evidence>
<accession>A0A9N9K8V5</accession>
<feature type="compositionally biased region" description="Basic and acidic residues" evidence="1">
    <location>
        <begin position="152"/>
        <end position="164"/>
    </location>
</feature>
<comment type="caution">
    <text evidence="2">The sequence shown here is derived from an EMBL/GenBank/DDBJ whole genome shotgun (WGS) entry which is preliminary data.</text>
</comment>
<proteinExistence type="predicted"/>
<feature type="region of interest" description="Disordered" evidence="1">
    <location>
        <begin position="140"/>
        <end position="164"/>
    </location>
</feature>
<evidence type="ECO:0000313" key="2">
    <source>
        <dbReference type="EMBL" id="CAG8817699.1"/>
    </source>
</evidence>
<evidence type="ECO:0000256" key="1">
    <source>
        <dbReference type="SAM" id="MobiDB-lite"/>
    </source>
</evidence>
<organism evidence="2 3">
    <name type="scientific">Cetraspora pellucida</name>
    <dbReference type="NCBI Taxonomy" id="1433469"/>
    <lineage>
        <taxon>Eukaryota</taxon>
        <taxon>Fungi</taxon>
        <taxon>Fungi incertae sedis</taxon>
        <taxon>Mucoromycota</taxon>
        <taxon>Glomeromycotina</taxon>
        <taxon>Glomeromycetes</taxon>
        <taxon>Diversisporales</taxon>
        <taxon>Gigasporaceae</taxon>
        <taxon>Cetraspora</taxon>
    </lineage>
</organism>
<reference evidence="2" key="1">
    <citation type="submission" date="2021-06" db="EMBL/GenBank/DDBJ databases">
        <authorList>
            <person name="Kallberg Y."/>
            <person name="Tangrot J."/>
            <person name="Rosling A."/>
        </authorList>
    </citation>
    <scope>NUCLEOTIDE SEQUENCE</scope>
    <source>
        <strain evidence="2">FL966</strain>
    </source>
</reference>
<feature type="non-terminal residue" evidence="2">
    <location>
        <position position="1"/>
    </location>
</feature>
<name>A0A9N9K8V5_9GLOM</name>
<dbReference type="EMBL" id="CAJVQA010045796">
    <property type="protein sequence ID" value="CAG8817699.1"/>
    <property type="molecule type" value="Genomic_DNA"/>
</dbReference>
<dbReference type="AlphaFoldDB" id="A0A9N9K8V5"/>
<protein>
    <submittedName>
        <fullName evidence="2">21667_t:CDS:1</fullName>
    </submittedName>
</protein>
<dbReference type="Proteomes" id="UP000789759">
    <property type="component" value="Unassembled WGS sequence"/>
</dbReference>